<dbReference type="GO" id="GO:0006423">
    <property type="term" value="P:cysteinyl-tRNA aminoacylation"/>
    <property type="evidence" value="ECO:0007669"/>
    <property type="project" value="TreeGrafter"/>
</dbReference>
<keyword evidence="2" id="KW-0547">Nucleotide-binding</keyword>
<evidence type="ECO:0000256" key="2">
    <source>
        <dbReference type="ARBA" id="ARBA00022741"/>
    </source>
</evidence>
<evidence type="ECO:0000256" key="3">
    <source>
        <dbReference type="ARBA" id="ARBA00022840"/>
    </source>
</evidence>
<evidence type="ECO:0000313" key="5">
    <source>
        <dbReference type="Proteomes" id="UP000016860"/>
    </source>
</evidence>
<dbReference type="PANTHER" id="PTHR10890:SF3">
    <property type="entry name" value="CYSTEINE--TRNA LIGASE, CYTOPLASMIC"/>
    <property type="match status" value="1"/>
</dbReference>
<keyword evidence="3" id="KW-0067">ATP-binding</keyword>
<evidence type="ECO:0000256" key="1">
    <source>
        <dbReference type="ARBA" id="ARBA00022598"/>
    </source>
</evidence>
<comment type="caution">
    <text evidence="4">The sequence shown here is derived from an EMBL/GenBank/DDBJ whole genome shotgun (WGS) entry which is preliminary data.</text>
</comment>
<protein>
    <submittedName>
        <fullName evidence="4">Uncharacterized protein</fullName>
    </submittedName>
</protein>
<name>U4QZT5_9FIRM</name>
<dbReference type="EMBL" id="ATAY01000082">
    <property type="protein sequence ID" value="EPR09977.1"/>
    <property type="molecule type" value="Genomic_DNA"/>
</dbReference>
<proteinExistence type="predicted"/>
<dbReference type="GO" id="GO:0005524">
    <property type="term" value="F:ATP binding"/>
    <property type="evidence" value="ECO:0007669"/>
    <property type="project" value="UniProtKB-KW"/>
</dbReference>
<sequence>MSSNEFNTSDRRKQKIARIHGFEYKIYPNGTIIDFEKLSASLGNILESKELLSKYHPEVLKLSILSNQSEGLKELTEEHYLASEKRLYYFYQTLNKIKTFANENSELNEYIAPHGRIIKPEILDGINKSFVAAINDNFNTSLVVSDFLQLFKYSNALLTNANENALHKLTTLNKIYKSILIVANLIGIFMEEPEEFILQMKEKYIKLNNIDMNEVKELMNLRQDAKLNKNYDLSDEIKSKLDHKGIIVQDSALGSEWDIKALFI</sequence>
<gene>
    <name evidence="4" type="ORF">L323_15515</name>
</gene>
<dbReference type="OrthoDB" id="9821727at2"/>
<accession>U4QZT5</accession>
<dbReference type="Gene3D" id="1.20.120.1910">
    <property type="entry name" value="Cysteine-tRNA ligase, C-terminal anti-codon recognition domain"/>
    <property type="match status" value="1"/>
</dbReference>
<dbReference type="PANTHER" id="PTHR10890">
    <property type="entry name" value="CYSTEINYL-TRNA SYNTHETASE"/>
    <property type="match status" value="1"/>
</dbReference>
<dbReference type="Proteomes" id="UP000016860">
    <property type="component" value="Unassembled WGS sequence"/>
</dbReference>
<dbReference type="SUPFAM" id="SSF47323">
    <property type="entry name" value="Anticodon-binding domain of a subclass of class I aminoacyl-tRNA synthetases"/>
    <property type="match status" value="1"/>
</dbReference>
<dbReference type="GO" id="GO:0005737">
    <property type="term" value="C:cytoplasm"/>
    <property type="evidence" value="ECO:0007669"/>
    <property type="project" value="TreeGrafter"/>
</dbReference>
<dbReference type="RefSeq" id="WP_020816534.1">
    <property type="nucleotide sequence ID" value="NZ_ATAY01000082.1"/>
</dbReference>
<organism evidence="4 5">
    <name type="scientific">Ruminiclostridium papyrosolvens C7</name>
    <dbReference type="NCBI Taxonomy" id="1330534"/>
    <lineage>
        <taxon>Bacteria</taxon>
        <taxon>Bacillati</taxon>
        <taxon>Bacillota</taxon>
        <taxon>Clostridia</taxon>
        <taxon>Eubacteriales</taxon>
        <taxon>Oscillospiraceae</taxon>
        <taxon>Ruminiclostridium</taxon>
    </lineage>
</organism>
<dbReference type="AlphaFoldDB" id="U4QZT5"/>
<reference evidence="4 5" key="1">
    <citation type="journal article" date="2013" name="Genome Announc.">
        <title>Draft Genome Sequence of the Cellulolytic Bacterium Clostridium papyrosolvens C7 (ATCC 700395).</title>
        <authorList>
            <person name="Zepeda V."/>
            <person name="Dassa B."/>
            <person name="Borovok I."/>
            <person name="Lamed R."/>
            <person name="Bayer E.A."/>
            <person name="Cate J.H."/>
        </authorList>
    </citation>
    <scope>NUCLEOTIDE SEQUENCE [LARGE SCALE GENOMIC DNA]</scope>
    <source>
        <strain evidence="4 5">C7</strain>
    </source>
</reference>
<dbReference type="InterPro" id="IPR009080">
    <property type="entry name" value="tRNAsynth_Ia_anticodon-bd"/>
</dbReference>
<evidence type="ECO:0000313" key="4">
    <source>
        <dbReference type="EMBL" id="EPR09977.1"/>
    </source>
</evidence>
<dbReference type="InterPro" id="IPR024909">
    <property type="entry name" value="Cys-tRNA/MSH_ligase"/>
</dbReference>
<dbReference type="PATRIC" id="fig|1330534.3.peg.3073"/>
<dbReference type="STRING" id="1330534.L323_15515"/>
<dbReference type="GO" id="GO:0004817">
    <property type="term" value="F:cysteine-tRNA ligase activity"/>
    <property type="evidence" value="ECO:0007669"/>
    <property type="project" value="TreeGrafter"/>
</dbReference>
<keyword evidence="1" id="KW-0436">Ligase</keyword>